<gene>
    <name evidence="3" type="ORF">PAUR_a0182</name>
</gene>
<feature type="compositionally biased region" description="Basic and acidic residues" evidence="1">
    <location>
        <begin position="251"/>
        <end position="261"/>
    </location>
</feature>
<dbReference type="EMBL" id="AQGV01000011">
    <property type="protein sequence ID" value="MBE0366919.1"/>
    <property type="molecule type" value="Genomic_DNA"/>
</dbReference>
<comment type="caution">
    <text evidence="3">The sequence shown here is derived from an EMBL/GenBank/DDBJ whole genome shotgun (WGS) entry which is preliminary data.</text>
</comment>
<name>A0ABR9E9A8_9GAMM</name>
<keyword evidence="2" id="KW-0732">Signal</keyword>
<evidence type="ECO:0000256" key="1">
    <source>
        <dbReference type="SAM" id="MobiDB-lite"/>
    </source>
</evidence>
<protein>
    <submittedName>
        <fullName evidence="3">Uncharacterized protein</fullName>
    </submittedName>
</protein>
<keyword evidence="4" id="KW-1185">Reference proteome</keyword>
<evidence type="ECO:0000313" key="4">
    <source>
        <dbReference type="Proteomes" id="UP000615755"/>
    </source>
</evidence>
<sequence length="279" mass="30418">MNIVNLTRCSILIIPLLITTTSALAGTFVSNNGHNKVIETLVADSELIFRGTSTEITEGLSVEGIPYTFVTYDIEEVISGQYFESTITLKFVGGTFANGNTLSASNSPQIKLGEQSILLVQQSTDTGCDFVQCELGRFLLEQGNVIAANGQAVIVDEHGSVDYMSANGLKNRDNRQANTTSNIGNFITKLRNIDKQVLSQRGDSFKRNTVKNVDKNITFKAYIGLTQASKAPVELVAPSEALVKKNISHGSRHDKWEEAQVKRNKGNPVLTVSSPYTQQ</sequence>
<evidence type="ECO:0000256" key="2">
    <source>
        <dbReference type="SAM" id="SignalP"/>
    </source>
</evidence>
<feature type="signal peptide" evidence="2">
    <location>
        <begin position="1"/>
        <end position="25"/>
    </location>
</feature>
<organism evidence="3 4">
    <name type="scientific">Pseudoalteromonas aurantia 208</name>
    <dbReference type="NCBI Taxonomy" id="1314867"/>
    <lineage>
        <taxon>Bacteria</taxon>
        <taxon>Pseudomonadati</taxon>
        <taxon>Pseudomonadota</taxon>
        <taxon>Gammaproteobacteria</taxon>
        <taxon>Alteromonadales</taxon>
        <taxon>Pseudoalteromonadaceae</taxon>
        <taxon>Pseudoalteromonas</taxon>
    </lineage>
</organism>
<dbReference type="Proteomes" id="UP000615755">
    <property type="component" value="Unassembled WGS sequence"/>
</dbReference>
<evidence type="ECO:0000313" key="3">
    <source>
        <dbReference type="EMBL" id="MBE0366919.1"/>
    </source>
</evidence>
<proteinExistence type="predicted"/>
<accession>A0ABR9E9A8</accession>
<feature type="chain" id="PRO_5045597594" evidence="2">
    <location>
        <begin position="26"/>
        <end position="279"/>
    </location>
</feature>
<feature type="compositionally biased region" description="Polar residues" evidence="1">
    <location>
        <begin position="270"/>
        <end position="279"/>
    </location>
</feature>
<feature type="region of interest" description="Disordered" evidence="1">
    <location>
        <begin position="246"/>
        <end position="279"/>
    </location>
</feature>
<reference evidence="3 4" key="1">
    <citation type="submission" date="2015-03" db="EMBL/GenBank/DDBJ databases">
        <title>Genome sequence of Pseudoalteromonas aurantia.</title>
        <authorList>
            <person name="Xie B.-B."/>
            <person name="Rong J.-C."/>
            <person name="Qin Q.-L."/>
            <person name="Zhang Y.-Z."/>
        </authorList>
    </citation>
    <scope>NUCLEOTIDE SEQUENCE [LARGE SCALE GENOMIC DNA]</scope>
    <source>
        <strain evidence="3 4">208</strain>
    </source>
</reference>
<dbReference type="RefSeq" id="WP_192506405.1">
    <property type="nucleotide sequence ID" value="NZ_AQGV01000011.1"/>
</dbReference>